<organism evidence="1 2">
    <name type="scientific">Bifidobacterium gallicum DSM 20093 = LMG 11596</name>
    <dbReference type="NCBI Taxonomy" id="561180"/>
    <lineage>
        <taxon>Bacteria</taxon>
        <taxon>Bacillati</taxon>
        <taxon>Actinomycetota</taxon>
        <taxon>Actinomycetes</taxon>
        <taxon>Bifidobacteriales</taxon>
        <taxon>Bifidobacteriaceae</taxon>
        <taxon>Bifidobacterium</taxon>
    </lineage>
</organism>
<evidence type="ECO:0000313" key="2">
    <source>
        <dbReference type="Proteomes" id="UP000003656"/>
    </source>
</evidence>
<reference evidence="1 2" key="1">
    <citation type="submission" date="2009-11" db="EMBL/GenBank/DDBJ databases">
        <authorList>
            <person name="Weinstock G."/>
            <person name="Sodergren E."/>
            <person name="Clifton S."/>
            <person name="Fulton L."/>
            <person name="Fulton B."/>
            <person name="Courtney L."/>
            <person name="Fronick C."/>
            <person name="Harrison M."/>
            <person name="Strong C."/>
            <person name="Farmer C."/>
            <person name="Delahaunty K."/>
            <person name="Markovic C."/>
            <person name="Hall O."/>
            <person name="Minx P."/>
            <person name="Tomlinson C."/>
            <person name="Mitreva M."/>
            <person name="Nelson J."/>
            <person name="Hou S."/>
            <person name="Wollam A."/>
            <person name="Pepin K.H."/>
            <person name="Johnson M."/>
            <person name="Bhonagiri V."/>
            <person name="Nash W.E."/>
            <person name="Warren W."/>
            <person name="Chinwalla A."/>
            <person name="Mardis E.R."/>
            <person name="Wilson R.K."/>
        </authorList>
    </citation>
    <scope>NUCLEOTIDE SEQUENCE [LARGE SCALE GENOMIC DNA]</scope>
    <source>
        <strain evidence="1 2">DSM 20093</strain>
    </source>
</reference>
<dbReference type="EMBL" id="ABXB03000001">
    <property type="protein sequence ID" value="EFA23806.1"/>
    <property type="molecule type" value="Genomic_DNA"/>
</dbReference>
<accession>D1NT04</accession>
<gene>
    <name evidence="1" type="ORF">BIFGAL_02915</name>
</gene>
<protein>
    <submittedName>
        <fullName evidence="1">Uncharacterized protein</fullName>
    </submittedName>
</protein>
<dbReference type="STRING" id="561180.BIFGAL_02915"/>
<dbReference type="AlphaFoldDB" id="D1NT04"/>
<proteinExistence type="predicted"/>
<name>D1NT04_9BIFI</name>
<evidence type="ECO:0000313" key="1">
    <source>
        <dbReference type="EMBL" id="EFA23806.1"/>
    </source>
</evidence>
<comment type="caution">
    <text evidence="1">The sequence shown here is derived from an EMBL/GenBank/DDBJ whole genome shotgun (WGS) entry which is preliminary data.</text>
</comment>
<dbReference type="Proteomes" id="UP000003656">
    <property type="component" value="Unassembled WGS sequence"/>
</dbReference>
<sequence length="57" mass="6260">MCNVRAREPNLTDRQWIIRFAGGFVMVAPCRLGRHTLDQSCTFAAGSPGNALLGVKR</sequence>